<dbReference type="Gene3D" id="6.20.240.60">
    <property type="match status" value="1"/>
</dbReference>
<dbReference type="EC" id="3.5.1.28" evidence="3"/>
<dbReference type="RefSeq" id="WP_042359748.1">
    <property type="nucleotide sequence ID" value="NZ_JAFBEC010000012.1"/>
</dbReference>
<feature type="domain" description="LysM" evidence="2">
    <location>
        <begin position="25"/>
        <end position="68"/>
    </location>
</feature>
<evidence type="ECO:0000313" key="3">
    <source>
        <dbReference type="EMBL" id="MBM7634459.1"/>
    </source>
</evidence>
<accession>A0ABS2PG97</accession>
<feature type="chain" id="PRO_5047447203" evidence="1">
    <location>
        <begin position="24"/>
        <end position="193"/>
    </location>
</feature>
<dbReference type="Pfam" id="PF07486">
    <property type="entry name" value="Hydrolase_2"/>
    <property type="match status" value="1"/>
</dbReference>
<evidence type="ECO:0000259" key="2">
    <source>
        <dbReference type="PROSITE" id="PS51782"/>
    </source>
</evidence>
<organism evidence="3 4">
    <name type="scientific">Geomicrobium sediminis</name>
    <dbReference type="NCBI Taxonomy" id="1347788"/>
    <lineage>
        <taxon>Bacteria</taxon>
        <taxon>Bacillati</taxon>
        <taxon>Bacillota</taxon>
        <taxon>Bacilli</taxon>
        <taxon>Bacillales</taxon>
        <taxon>Geomicrobium</taxon>
    </lineage>
</organism>
<dbReference type="InterPro" id="IPR011105">
    <property type="entry name" value="Cell_wall_hydrolase_SleB"/>
</dbReference>
<dbReference type="GO" id="GO:0008745">
    <property type="term" value="F:N-acetylmuramoyl-L-alanine amidase activity"/>
    <property type="evidence" value="ECO:0007669"/>
    <property type="project" value="UniProtKB-EC"/>
</dbReference>
<keyword evidence="3" id="KW-0378">Hydrolase</keyword>
<protein>
    <submittedName>
        <fullName evidence="3">N-acetylmuramoyl-L-alanine amidase</fullName>
        <ecNumber evidence="3">3.5.1.28</ecNumber>
    </submittedName>
</protein>
<feature type="signal peptide" evidence="1">
    <location>
        <begin position="1"/>
        <end position="23"/>
    </location>
</feature>
<name>A0ABS2PG97_9BACL</name>
<keyword evidence="4" id="KW-1185">Reference proteome</keyword>
<proteinExistence type="predicted"/>
<comment type="caution">
    <text evidence="3">The sequence shown here is derived from an EMBL/GenBank/DDBJ whole genome shotgun (WGS) entry which is preliminary data.</text>
</comment>
<gene>
    <name evidence="3" type="ORF">JOD17_003565</name>
</gene>
<dbReference type="SUPFAM" id="SSF54106">
    <property type="entry name" value="LysM domain"/>
    <property type="match status" value="1"/>
</dbReference>
<dbReference type="InterPro" id="IPR018392">
    <property type="entry name" value="LysM"/>
</dbReference>
<dbReference type="PROSITE" id="PS51782">
    <property type="entry name" value="LYSM"/>
    <property type="match status" value="1"/>
</dbReference>
<dbReference type="Pfam" id="PF01476">
    <property type="entry name" value="LysM"/>
    <property type="match status" value="1"/>
</dbReference>
<dbReference type="CDD" id="cd00118">
    <property type="entry name" value="LysM"/>
    <property type="match status" value="1"/>
</dbReference>
<evidence type="ECO:0000313" key="4">
    <source>
        <dbReference type="Proteomes" id="UP000741863"/>
    </source>
</evidence>
<dbReference type="InterPro" id="IPR042047">
    <property type="entry name" value="SleB_dom1"/>
</dbReference>
<sequence>MRRLKYFLMPLAFFFMFTNTTQASSVHTVTDGDSLWSIGVDYGVSMQEIQELNGKPDTNLAIGERLQLPDSISDEELDLLARLIHSEAQGEPYAGKVAVGTVVLNRVADDRYPDTITDVIYEVVNGYYAFSPVLDGTIEEPAADESKLAAREALAFEGQGEGSIFFYNPDTATNHWNATRDETKRIGQHVFAK</sequence>
<dbReference type="EMBL" id="JAFBEC010000012">
    <property type="protein sequence ID" value="MBM7634459.1"/>
    <property type="molecule type" value="Genomic_DNA"/>
</dbReference>
<dbReference type="Gene3D" id="1.10.10.2520">
    <property type="entry name" value="Cell wall hydrolase SleB, domain 1"/>
    <property type="match status" value="1"/>
</dbReference>
<evidence type="ECO:0000256" key="1">
    <source>
        <dbReference type="SAM" id="SignalP"/>
    </source>
</evidence>
<reference evidence="3 4" key="1">
    <citation type="submission" date="2021-01" db="EMBL/GenBank/DDBJ databases">
        <title>Genomic Encyclopedia of Type Strains, Phase IV (KMG-IV): sequencing the most valuable type-strain genomes for metagenomic binning, comparative biology and taxonomic classification.</title>
        <authorList>
            <person name="Goeker M."/>
        </authorList>
    </citation>
    <scope>NUCLEOTIDE SEQUENCE [LARGE SCALE GENOMIC DNA]</scope>
    <source>
        <strain evidence="3 4">DSM 25540</strain>
    </source>
</reference>
<keyword evidence="1" id="KW-0732">Signal</keyword>
<dbReference type="SMART" id="SM00257">
    <property type="entry name" value="LysM"/>
    <property type="match status" value="1"/>
</dbReference>
<dbReference type="Gene3D" id="3.10.350.10">
    <property type="entry name" value="LysM domain"/>
    <property type="match status" value="1"/>
</dbReference>
<dbReference type="Proteomes" id="UP000741863">
    <property type="component" value="Unassembled WGS sequence"/>
</dbReference>
<dbReference type="InterPro" id="IPR036779">
    <property type="entry name" value="LysM_dom_sf"/>
</dbReference>